<dbReference type="EMBL" id="SDHZ01000002">
    <property type="protein sequence ID" value="RXK82891.1"/>
    <property type="molecule type" value="Genomic_DNA"/>
</dbReference>
<dbReference type="OrthoDB" id="662986at2"/>
<protein>
    <submittedName>
        <fullName evidence="1">Uncharacterized protein</fullName>
    </submittedName>
</protein>
<dbReference type="RefSeq" id="WP_129003665.1">
    <property type="nucleotide sequence ID" value="NZ_SDHZ01000002.1"/>
</dbReference>
<gene>
    <name evidence="1" type="ORF">ESB13_12235</name>
</gene>
<keyword evidence="2" id="KW-1185">Reference proteome</keyword>
<dbReference type="Proteomes" id="UP000290545">
    <property type="component" value="Unassembled WGS sequence"/>
</dbReference>
<name>A0A4Q1D5G4_9BACT</name>
<sequence length="123" mass="14579">MQQLPNNCRAGKMSVFPKNWNTVKANINLKWYIKYRFYDDNLNKSRQVVLKGMNMLTRLAEKQAAVRIQLKDEQDMLDRGYNPITGSYHENTSLLAIQESEQEIEEDLQLPSRRRRSLLRPHQ</sequence>
<evidence type="ECO:0000313" key="2">
    <source>
        <dbReference type="Proteomes" id="UP000290545"/>
    </source>
</evidence>
<organism evidence="1 2">
    <name type="scientific">Filimonas effusa</name>
    <dbReference type="NCBI Taxonomy" id="2508721"/>
    <lineage>
        <taxon>Bacteria</taxon>
        <taxon>Pseudomonadati</taxon>
        <taxon>Bacteroidota</taxon>
        <taxon>Chitinophagia</taxon>
        <taxon>Chitinophagales</taxon>
        <taxon>Chitinophagaceae</taxon>
        <taxon>Filimonas</taxon>
    </lineage>
</organism>
<evidence type="ECO:0000313" key="1">
    <source>
        <dbReference type="EMBL" id="RXK82891.1"/>
    </source>
</evidence>
<accession>A0A4Q1D5G4</accession>
<proteinExistence type="predicted"/>
<comment type="caution">
    <text evidence="1">The sequence shown here is derived from an EMBL/GenBank/DDBJ whole genome shotgun (WGS) entry which is preliminary data.</text>
</comment>
<reference evidence="1 2" key="1">
    <citation type="submission" date="2019-01" db="EMBL/GenBank/DDBJ databases">
        <title>Filimonas sp. strain TTM-71.</title>
        <authorList>
            <person name="Chen W.-M."/>
        </authorList>
    </citation>
    <scope>NUCLEOTIDE SEQUENCE [LARGE SCALE GENOMIC DNA]</scope>
    <source>
        <strain evidence="1 2">TTM-71</strain>
    </source>
</reference>
<dbReference type="AlphaFoldDB" id="A0A4Q1D5G4"/>